<dbReference type="AlphaFoldDB" id="A0A8J3NH25"/>
<evidence type="ECO:0000313" key="3">
    <source>
        <dbReference type="Proteomes" id="UP000612808"/>
    </source>
</evidence>
<proteinExistence type="predicted"/>
<feature type="compositionally biased region" description="Low complexity" evidence="1">
    <location>
        <begin position="45"/>
        <end position="56"/>
    </location>
</feature>
<feature type="compositionally biased region" description="Basic and acidic residues" evidence="1">
    <location>
        <begin position="15"/>
        <end position="26"/>
    </location>
</feature>
<protein>
    <submittedName>
        <fullName evidence="2">Uncharacterized protein</fullName>
    </submittedName>
</protein>
<dbReference type="EMBL" id="BOMB01000043">
    <property type="protein sequence ID" value="GID15509.1"/>
    <property type="molecule type" value="Genomic_DNA"/>
</dbReference>
<feature type="region of interest" description="Disordered" evidence="1">
    <location>
        <begin position="1"/>
        <end position="104"/>
    </location>
</feature>
<comment type="caution">
    <text evidence="2">The sequence shown here is derived from an EMBL/GenBank/DDBJ whole genome shotgun (WGS) entry which is preliminary data.</text>
</comment>
<accession>A0A8J3NH25</accession>
<keyword evidence="3" id="KW-1185">Reference proteome</keyword>
<sequence length="104" mass="10898">MAPRTRHRRHATRRGAADRTTGEIRRRQAHLLACAAGDRADSPDGPTQPGANGAPAPGEPGAGAFGRTGSEARGETGQPIPDNRLWYPTRAEPVEVRTAGPAPS</sequence>
<feature type="compositionally biased region" description="Basic residues" evidence="1">
    <location>
        <begin position="1"/>
        <end position="13"/>
    </location>
</feature>
<name>A0A8J3NH25_9ACTN</name>
<reference evidence="2" key="1">
    <citation type="submission" date="2021-01" db="EMBL/GenBank/DDBJ databases">
        <title>Whole genome shotgun sequence of Actinocatenispora rupis NBRC 107355.</title>
        <authorList>
            <person name="Komaki H."/>
            <person name="Tamura T."/>
        </authorList>
    </citation>
    <scope>NUCLEOTIDE SEQUENCE</scope>
    <source>
        <strain evidence="2">NBRC 107355</strain>
    </source>
</reference>
<organism evidence="2 3">
    <name type="scientific">Actinocatenispora rupis</name>
    <dbReference type="NCBI Taxonomy" id="519421"/>
    <lineage>
        <taxon>Bacteria</taxon>
        <taxon>Bacillati</taxon>
        <taxon>Actinomycetota</taxon>
        <taxon>Actinomycetes</taxon>
        <taxon>Micromonosporales</taxon>
        <taxon>Micromonosporaceae</taxon>
        <taxon>Actinocatenispora</taxon>
    </lineage>
</organism>
<evidence type="ECO:0000256" key="1">
    <source>
        <dbReference type="SAM" id="MobiDB-lite"/>
    </source>
</evidence>
<gene>
    <name evidence="2" type="ORF">Aru02nite_63980</name>
</gene>
<dbReference type="Proteomes" id="UP000612808">
    <property type="component" value="Unassembled WGS sequence"/>
</dbReference>
<evidence type="ECO:0000313" key="2">
    <source>
        <dbReference type="EMBL" id="GID15509.1"/>
    </source>
</evidence>